<protein>
    <submittedName>
        <fullName evidence="3">F-box protein</fullName>
    </submittedName>
</protein>
<dbReference type="CDD" id="cd22157">
    <property type="entry name" value="F-box_AtFBW1-like"/>
    <property type="match status" value="1"/>
</dbReference>
<dbReference type="SMART" id="SM00256">
    <property type="entry name" value="FBOX"/>
    <property type="match status" value="1"/>
</dbReference>
<name>A0A2K3PJQ5_TRIPR</name>
<organism evidence="3 4">
    <name type="scientific">Trifolium pratense</name>
    <name type="common">Red clover</name>
    <dbReference type="NCBI Taxonomy" id="57577"/>
    <lineage>
        <taxon>Eukaryota</taxon>
        <taxon>Viridiplantae</taxon>
        <taxon>Streptophyta</taxon>
        <taxon>Embryophyta</taxon>
        <taxon>Tracheophyta</taxon>
        <taxon>Spermatophyta</taxon>
        <taxon>Magnoliopsida</taxon>
        <taxon>eudicotyledons</taxon>
        <taxon>Gunneridae</taxon>
        <taxon>Pentapetalae</taxon>
        <taxon>rosids</taxon>
        <taxon>fabids</taxon>
        <taxon>Fabales</taxon>
        <taxon>Fabaceae</taxon>
        <taxon>Papilionoideae</taxon>
        <taxon>50 kb inversion clade</taxon>
        <taxon>NPAAA clade</taxon>
        <taxon>Hologalegina</taxon>
        <taxon>IRL clade</taxon>
        <taxon>Trifolieae</taxon>
        <taxon>Trifolium</taxon>
    </lineage>
</organism>
<proteinExistence type="predicted"/>
<dbReference type="STRING" id="57577.A0A2K3PJQ5"/>
<sequence length="471" mass="54061">SVAALMAILPNKKKPYQSKERLPPAFIPDELISEILSLLSVKTIVRLKCVSKSWNSLISDQTFVEKHLKVSSQNPQLIFTPPYLKYPMSSILPIPVCRLLDKPSITIPHSSMEYCQVVGSCKGLLCLLFHDLCSKQERMYRTYSFCLLNPATRTLSEKLGTFHDYNDPEPRPGTYKFSFGCDISTGTFKVVENFGKRDTENWRSWISHVRIFSLSDNCWRNIESFPFFPIHLNNDGLYFSGTVNWLALRKHGCYVDFYQLIPRVEDIIVIVSLDLSTETYKQFSLPPGFDELPRYQPTLHVLMDSLCFSHDFKRTEFVTWKMTEFGVQESWTQLFRIQYFNLQMYDLPGKHDTLAYLLDYNLPLLPLDISQNGDTLIFANYEDEQAIVYNHIDKRVERIEISKKLCLFSARNYVESLVSTPSKSATPTRSTSSADGSMVGKSVVDDDSQIGKIVGDSSEEDKVKAIRTRIN</sequence>
<feature type="domain" description="F-box" evidence="2">
    <location>
        <begin position="21"/>
        <end position="67"/>
    </location>
</feature>
<feature type="non-terminal residue" evidence="3">
    <location>
        <position position="1"/>
    </location>
</feature>
<comment type="caution">
    <text evidence="3">The sequence shown here is derived from an EMBL/GenBank/DDBJ whole genome shotgun (WGS) entry which is preliminary data.</text>
</comment>
<dbReference type="Pfam" id="PF07734">
    <property type="entry name" value="FBA_1"/>
    <property type="match status" value="1"/>
</dbReference>
<dbReference type="InterPro" id="IPR001810">
    <property type="entry name" value="F-box_dom"/>
</dbReference>
<dbReference type="Gene3D" id="1.20.1280.50">
    <property type="match status" value="1"/>
</dbReference>
<dbReference type="PROSITE" id="PS50181">
    <property type="entry name" value="FBOX"/>
    <property type="match status" value="1"/>
</dbReference>
<dbReference type="PANTHER" id="PTHR31672:SF13">
    <property type="entry name" value="F-BOX PROTEIN CPR30-LIKE"/>
    <property type="match status" value="1"/>
</dbReference>
<dbReference type="InterPro" id="IPR017451">
    <property type="entry name" value="F-box-assoc_interact_dom"/>
</dbReference>
<accession>A0A2K3PJQ5</accession>
<feature type="region of interest" description="Disordered" evidence="1">
    <location>
        <begin position="419"/>
        <end position="444"/>
    </location>
</feature>
<dbReference type="InterPro" id="IPR006527">
    <property type="entry name" value="F-box-assoc_dom_typ1"/>
</dbReference>
<gene>
    <name evidence="3" type="ORF">L195_g012218</name>
</gene>
<dbReference type="PANTHER" id="PTHR31672">
    <property type="entry name" value="BNACNNG10540D PROTEIN"/>
    <property type="match status" value="1"/>
</dbReference>
<dbReference type="AlphaFoldDB" id="A0A2K3PJQ5"/>
<dbReference type="Pfam" id="PF00646">
    <property type="entry name" value="F-box"/>
    <property type="match status" value="1"/>
</dbReference>
<dbReference type="Proteomes" id="UP000236291">
    <property type="component" value="Unassembled WGS sequence"/>
</dbReference>
<reference evidence="3 4" key="2">
    <citation type="journal article" date="2017" name="Front. Plant Sci.">
        <title>Gene Classification and Mining of Molecular Markers Useful in Red Clover (Trifolium pratense) Breeding.</title>
        <authorList>
            <person name="Istvanek J."/>
            <person name="Dluhosova J."/>
            <person name="Dluhos P."/>
            <person name="Patkova L."/>
            <person name="Nedelnik J."/>
            <person name="Repkova J."/>
        </authorList>
    </citation>
    <scope>NUCLEOTIDE SEQUENCE [LARGE SCALE GENOMIC DNA]</scope>
    <source>
        <strain evidence="4">cv. Tatra</strain>
        <tissue evidence="3">Young leaves</tissue>
    </source>
</reference>
<evidence type="ECO:0000256" key="1">
    <source>
        <dbReference type="SAM" id="MobiDB-lite"/>
    </source>
</evidence>
<dbReference type="SUPFAM" id="SSF81383">
    <property type="entry name" value="F-box domain"/>
    <property type="match status" value="1"/>
</dbReference>
<feature type="compositionally biased region" description="Polar residues" evidence="1">
    <location>
        <begin position="419"/>
        <end position="435"/>
    </location>
</feature>
<evidence type="ECO:0000259" key="2">
    <source>
        <dbReference type="PROSITE" id="PS50181"/>
    </source>
</evidence>
<evidence type="ECO:0000313" key="3">
    <source>
        <dbReference type="EMBL" id="PNY15521.1"/>
    </source>
</evidence>
<evidence type="ECO:0000313" key="4">
    <source>
        <dbReference type="Proteomes" id="UP000236291"/>
    </source>
</evidence>
<dbReference type="EMBL" id="ASHM01007739">
    <property type="protein sequence ID" value="PNY15521.1"/>
    <property type="molecule type" value="Genomic_DNA"/>
</dbReference>
<dbReference type="ExpressionAtlas" id="A0A2K3PJQ5">
    <property type="expression patterns" value="baseline"/>
</dbReference>
<dbReference type="NCBIfam" id="TIGR01640">
    <property type="entry name" value="F_box_assoc_1"/>
    <property type="match status" value="1"/>
</dbReference>
<dbReference type="InterPro" id="IPR036047">
    <property type="entry name" value="F-box-like_dom_sf"/>
</dbReference>
<reference evidence="3 4" key="1">
    <citation type="journal article" date="2014" name="Am. J. Bot.">
        <title>Genome assembly and annotation for red clover (Trifolium pratense; Fabaceae).</title>
        <authorList>
            <person name="Istvanek J."/>
            <person name="Jaros M."/>
            <person name="Krenek A."/>
            <person name="Repkova J."/>
        </authorList>
    </citation>
    <scope>NUCLEOTIDE SEQUENCE [LARGE SCALE GENOMIC DNA]</scope>
    <source>
        <strain evidence="4">cv. Tatra</strain>
        <tissue evidence="3">Young leaves</tissue>
    </source>
</reference>
<dbReference type="InterPro" id="IPR050796">
    <property type="entry name" value="SCF_F-box_component"/>
</dbReference>